<accession>A0A5C3L4M7</accession>
<organism evidence="1 2">
    <name type="scientific">Coprinopsis marcescibilis</name>
    <name type="common">Agaric fungus</name>
    <name type="synonym">Psathyrella marcescibilis</name>
    <dbReference type="NCBI Taxonomy" id="230819"/>
    <lineage>
        <taxon>Eukaryota</taxon>
        <taxon>Fungi</taxon>
        <taxon>Dikarya</taxon>
        <taxon>Basidiomycota</taxon>
        <taxon>Agaricomycotina</taxon>
        <taxon>Agaricomycetes</taxon>
        <taxon>Agaricomycetidae</taxon>
        <taxon>Agaricales</taxon>
        <taxon>Agaricineae</taxon>
        <taxon>Psathyrellaceae</taxon>
        <taxon>Coprinopsis</taxon>
    </lineage>
</organism>
<proteinExistence type="predicted"/>
<evidence type="ECO:0000313" key="2">
    <source>
        <dbReference type="Proteomes" id="UP000307440"/>
    </source>
</evidence>
<dbReference type="Proteomes" id="UP000307440">
    <property type="component" value="Unassembled WGS sequence"/>
</dbReference>
<gene>
    <name evidence="1" type="ORF">FA15DRAFT_653432</name>
</gene>
<evidence type="ECO:0000313" key="1">
    <source>
        <dbReference type="EMBL" id="TFK27747.1"/>
    </source>
</evidence>
<keyword evidence="2" id="KW-1185">Reference proteome</keyword>
<dbReference type="EMBL" id="ML210162">
    <property type="protein sequence ID" value="TFK27747.1"/>
    <property type="molecule type" value="Genomic_DNA"/>
</dbReference>
<protein>
    <submittedName>
        <fullName evidence="1">Uncharacterized protein</fullName>
    </submittedName>
</protein>
<name>A0A5C3L4M7_COPMA</name>
<dbReference type="AlphaFoldDB" id="A0A5C3L4M7"/>
<reference evidence="1 2" key="1">
    <citation type="journal article" date="2019" name="Nat. Ecol. Evol.">
        <title>Megaphylogeny resolves global patterns of mushroom evolution.</title>
        <authorList>
            <person name="Varga T."/>
            <person name="Krizsan K."/>
            <person name="Foldi C."/>
            <person name="Dima B."/>
            <person name="Sanchez-Garcia M."/>
            <person name="Sanchez-Ramirez S."/>
            <person name="Szollosi G.J."/>
            <person name="Szarkandi J.G."/>
            <person name="Papp V."/>
            <person name="Albert L."/>
            <person name="Andreopoulos W."/>
            <person name="Angelini C."/>
            <person name="Antonin V."/>
            <person name="Barry K.W."/>
            <person name="Bougher N.L."/>
            <person name="Buchanan P."/>
            <person name="Buyck B."/>
            <person name="Bense V."/>
            <person name="Catcheside P."/>
            <person name="Chovatia M."/>
            <person name="Cooper J."/>
            <person name="Damon W."/>
            <person name="Desjardin D."/>
            <person name="Finy P."/>
            <person name="Geml J."/>
            <person name="Haridas S."/>
            <person name="Hughes K."/>
            <person name="Justo A."/>
            <person name="Karasinski D."/>
            <person name="Kautmanova I."/>
            <person name="Kiss B."/>
            <person name="Kocsube S."/>
            <person name="Kotiranta H."/>
            <person name="LaButti K.M."/>
            <person name="Lechner B.E."/>
            <person name="Liimatainen K."/>
            <person name="Lipzen A."/>
            <person name="Lukacs Z."/>
            <person name="Mihaltcheva S."/>
            <person name="Morgado L.N."/>
            <person name="Niskanen T."/>
            <person name="Noordeloos M.E."/>
            <person name="Ohm R.A."/>
            <person name="Ortiz-Santana B."/>
            <person name="Ovrebo C."/>
            <person name="Racz N."/>
            <person name="Riley R."/>
            <person name="Savchenko A."/>
            <person name="Shiryaev A."/>
            <person name="Soop K."/>
            <person name="Spirin V."/>
            <person name="Szebenyi C."/>
            <person name="Tomsovsky M."/>
            <person name="Tulloss R.E."/>
            <person name="Uehling J."/>
            <person name="Grigoriev I.V."/>
            <person name="Vagvolgyi C."/>
            <person name="Papp T."/>
            <person name="Martin F.M."/>
            <person name="Miettinen O."/>
            <person name="Hibbett D.S."/>
            <person name="Nagy L.G."/>
        </authorList>
    </citation>
    <scope>NUCLEOTIDE SEQUENCE [LARGE SCALE GENOMIC DNA]</scope>
    <source>
        <strain evidence="1 2">CBS 121175</strain>
    </source>
</reference>
<sequence>MPIWKKERSHKKGEECGSPVEDGVKCRAISFESPATMLADLSVRFCAPGVNERKSNRCWSFGLDMSDLERKFSYWCRWIVDNALEISSLQASGSRLMADMVDRTGLDMKIDRQRAFESISDGDVYHILFVLCGVILYFSKMEIRVPTVGYSSSSSVYKGVAHTRNIRQNERLDSMDDDALQDPGMPGSLLKMAPRNQHINSESIHAYCLSSQTPPGWWMWIPLELRDIPLTYTCTVFRGGTSLFFESSYGPIGALERDQISREQMVQR</sequence>